<dbReference type="EC" id="2.7.13.3" evidence="2"/>
<dbReference type="Proteomes" id="UP001277761">
    <property type="component" value="Unassembled WGS sequence"/>
</dbReference>
<dbReference type="RefSeq" id="WP_319954891.1">
    <property type="nucleotide sequence ID" value="NZ_JAXAVX010000008.1"/>
</dbReference>
<dbReference type="EMBL" id="JAXAVX010000008">
    <property type="protein sequence ID" value="MDX8152735.1"/>
    <property type="molecule type" value="Genomic_DNA"/>
</dbReference>
<evidence type="ECO:0000256" key="3">
    <source>
        <dbReference type="ARBA" id="ARBA00022553"/>
    </source>
</evidence>
<gene>
    <name evidence="8" type="ORF">SK069_14100</name>
</gene>
<proteinExistence type="predicted"/>
<evidence type="ECO:0000259" key="7">
    <source>
        <dbReference type="PROSITE" id="PS50109"/>
    </source>
</evidence>
<dbReference type="GO" id="GO:0005524">
    <property type="term" value="F:ATP binding"/>
    <property type="evidence" value="ECO:0007669"/>
    <property type="project" value="UniProtKB-KW"/>
</dbReference>
<evidence type="ECO:0000256" key="1">
    <source>
        <dbReference type="ARBA" id="ARBA00000085"/>
    </source>
</evidence>
<evidence type="ECO:0000256" key="6">
    <source>
        <dbReference type="ARBA" id="ARBA00023012"/>
    </source>
</evidence>
<comment type="catalytic activity">
    <reaction evidence="1">
        <text>ATP + protein L-histidine = ADP + protein N-phospho-L-histidine.</text>
        <dbReference type="EC" id="2.7.13.3"/>
    </reaction>
</comment>
<keyword evidence="8" id="KW-0067">ATP-binding</keyword>
<dbReference type="InterPro" id="IPR036890">
    <property type="entry name" value="HATPase_C_sf"/>
</dbReference>
<keyword evidence="8" id="KW-0547">Nucleotide-binding</keyword>
<feature type="domain" description="Histidine kinase" evidence="7">
    <location>
        <begin position="35"/>
        <end position="227"/>
    </location>
</feature>
<evidence type="ECO:0000256" key="4">
    <source>
        <dbReference type="ARBA" id="ARBA00022679"/>
    </source>
</evidence>
<dbReference type="Gene3D" id="3.30.565.10">
    <property type="entry name" value="Histidine kinase-like ATPase, C-terminal domain"/>
    <property type="match status" value="1"/>
</dbReference>
<dbReference type="InterPro" id="IPR005467">
    <property type="entry name" value="His_kinase_dom"/>
</dbReference>
<evidence type="ECO:0000256" key="2">
    <source>
        <dbReference type="ARBA" id="ARBA00012438"/>
    </source>
</evidence>
<dbReference type="SMART" id="SM00387">
    <property type="entry name" value="HATPase_c"/>
    <property type="match status" value="1"/>
</dbReference>
<dbReference type="SUPFAM" id="SSF55874">
    <property type="entry name" value="ATPase domain of HSP90 chaperone/DNA topoisomerase II/histidine kinase"/>
    <property type="match status" value="1"/>
</dbReference>
<accession>A0ABU4VPP4</accession>
<dbReference type="PANTHER" id="PTHR44936">
    <property type="entry name" value="SENSOR PROTEIN CREC"/>
    <property type="match status" value="1"/>
</dbReference>
<organism evidence="8 9">
    <name type="scientific">Patulibacter brassicae</name>
    <dbReference type="NCBI Taxonomy" id="1705717"/>
    <lineage>
        <taxon>Bacteria</taxon>
        <taxon>Bacillati</taxon>
        <taxon>Actinomycetota</taxon>
        <taxon>Thermoleophilia</taxon>
        <taxon>Solirubrobacterales</taxon>
        <taxon>Patulibacteraceae</taxon>
        <taxon>Patulibacter</taxon>
    </lineage>
</organism>
<evidence type="ECO:0000313" key="8">
    <source>
        <dbReference type="EMBL" id="MDX8152735.1"/>
    </source>
</evidence>
<dbReference type="PANTHER" id="PTHR44936:SF9">
    <property type="entry name" value="SENSOR PROTEIN CREC"/>
    <property type="match status" value="1"/>
</dbReference>
<keyword evidence="6" id="KW-0902">Two-component regulatory system</keyword>
<evidence type="ECO:0000256" key="5">
    <source>
        <dbReference type="ARBA" id="ARBA00022777"/>
    </source>
</evidence>
<dbReference type="InterPro" id="IPR050980">
    <property type="entry name" value="2C_sensor_his_kinase"/>
</dbReference>
<dbReference type="PROSITE" id="PS50109">
    <property type="entry name" value="HIS_KIN"/>
    <property type="match status" value="1"/>
</dbReference>
<name>A0ABU4VPP4_9ACTN</name>
<dbReference type="InterPro" id="IPR003594">
    <property type="entry name" value="HATPase_dom"/>
</dbReference>
<keyword evidence="9" id="KW-1185">Reference proteome</keyword>
<sequence>MSALLAAGWLLAVGAASLLLLERRAGRSTAERVVRACHELRGPLTTVLLALDDPTNPRTSAVAGELARARRAADEVSAAVARRRLPDERRPVDVAELVRGLVAVHDALARRVGRRIELTVAPGPTIVVGDRARLAQALGNLLQNAVEHGEGIVRVRLHAGDDVRIEVHDDGPGLAHPVATLAAGSRRGLRGRGLAIAHEAVRRQGGSLRSAPAARGARLVVDLPAGRVRGRAAS</sequence>
<protein>
    <recommendedName>
        <fullName evidence="2">histidine kinase</fullName>
        <ecNumber evidence="2">2.7.13.3</ecNumber>
    </recommendedName>
</protein>
<keyword evidence="5" id="KW-0418">Kinase</keyword>
<evidence type="ECO:0000313" key="9">
    <source>
        <dbReference type="Proteomes" id="UP001277761"/>
    </source>
</evidence>
<keyword evidence="4" id="KW-0808">Transferase</keyword>
<keyword evidence="3" id="KW-0597">Phosphoprotein</keyword>
<dbReference type="Pfam" id="PF02518">
    <property type="entry name" value="HATPase_c"/>
    <property type="match status" value="1"/>
</dbReference>
<reference evidence="8 9" key="1">
    <citation type="submission" date="2023-11" db="EMBL/GenBank/DDBJ databases">
        <authorList>
            <person name="Xu M."/>
            <person name="Jiang T."/>
        </authorList>
    </citation>
    <scope>NUCLEOTIDE SEQUENCE [LARGE SCALE GENOMIC DNA]</scope>
    <source>
        <strain evidence="8 9">SD</strain>
    </source>
</reference>
<comment type="caution">
    <text evidence="8">The sequence shown here is derived from an EMBL/GenBank/DDBJ whole genome shotgun (WGS) entry which is preliminary data.</text>
</comment>